<sequence length="118" mass="12833">ALCGSTKVFTMASSFTLPFALGRFARGFSLQRRKNLNAAIFGRLSHLRPIFDGLDNAAFEELSENPAAGSQEAAATLAAARGLERRVDHLYDVVAELGHHLALAELRLQALEAPREEL</sequence>
<organism evidence="1 2">
    <name type="scientific">Symbiodinium microadriaticum</name>
    <name type="common">Dinoflagellate</name>
    <name type="synonym">Zooxanthella microadriatica</name>
    <dbReference type="NCBI Taxonomy" id="2951"/>
    <lineage>
        <taxon>Eukaryota</taxon>
        <taxon>Sar</taxon>
        <taxon>Alveolata</taxon>
        <taxon>Dinophyceae</taxon>
        <taxon>Suessiales</taxon>
        <taxon>Symbiodiniaceae</taxon>
        <taxon>Symbiodinium</taxon>
    </lineage>
</organism>
<dbReference type="AlphaFoldDB" id="A0A1Q9E0I4"/>
<reference evidence="1 2" key="1">
    <citation type="submission" date="2016-02" db="EMBL/GenBank/DDBJ databases">
        <title>Genome analysis of coral dinoflagellate symbionts highlights evolutionary adaptations to a symbiotic lifestyle.</title>
        <authorList>
            <person name="Aranda M."/>
            <person name="Li Y."/>
            <person name="Liew Y.J."/>
            <person name="Baumgarten S."/>
            <person name="Simakov O."/>
            <person name="Wilson M."/>
            <person name="Piel J."/>
            <person name="Ashoor H."/>
            <person name="Bougouffa S."/>
            <person name="Bajic V.B."/>
            <person name="Ryu T."/>
            <person name="Ravasi T."/>
            <person name="Bayer T."/>
            <person name="Micklem G."/>
            <person name="Kim H."/>
            <person name="Bhak J."/>
            <person name="Lajeunesse T.C."/>
            <person name="Voolstra C.R."/>
        </authorList>
    </citation>
    <scope>NUCLEOTIDE SEQUENCE [LARGE SCALE GENOMIC DNA]</scope>
    <source>
        <strain evidence="1 2">CCMP2467</strain>
    </source>
</reference>
<evidence type="ECO:0000313" key="2">
    <source>
        <dbReference type="Proteomes" id="UP000186817"/>
    </source>
</evidence>
<dbReference type="Proteomes" id="UP000186817">
    <property type="component" value="Unassembled WGS sequence"/>
</dbReference>
<proteinExistence type="predicted"/>
<dbReference type="EMBL" id="LSRX01000310">
    <property type="protein sequence ID" value="OLQ00936.1"/>
    <property type="molecule type" value="Genomic_DNA"/>
</dbReference>
<feature type="non-terminal residue" evidence="1">
    <location>
        <position position="1"/>
    </location>
</feature>
<comment type="caution">
    <text evidence="1">The sequence shown here is derived from an EMBL/GenBank/DDBJ whole genome shotgun (WGS) entry which is preliminary data.</text>
</comment>
<accession>A0A1Q9E0I4</accession>
<evidence type="ECO:0000313" key="1">
    <source>
        <dbReference type="EMBL" id="OLQ00936.1"/>
    </source>
</evidence>
<keyword evidence="2" id="KW-1185">Reference proteome</keyword>
<name>A0A1Q9E0I4_SYMMI</name>
<protein>
    <submittedName>
        <fullName evidence="1">Uncharacterized protein</fullName>
    </submittedName>
</protein>
<gene>
    <name evidence="1" type="ORF">AK812_SmicGene16350</name>
</gene>